<dbReference type="Proteomes" id="UP001054854">
    <property type="component" value="Unassembled WGS sequence"/>
</dbReference>
<accession>A0ABQ3UF93</accession>
<organism evidence="1 2">
    <name type="scientific">Streptomyces hygroscopicus</name>
    <dbReference type="NCBI Taxonomy" id="1912"/>
    <lineage>
        <taxon>Bacteria</taxon>
        <taxon>Bacillati</taxon>
        <taxon>Actinomycetota</taxon>
        <taxon>Actinomycetes</taxon>
        <taxon>Kitasatosporales</taxon>
        <taxon>Streptomycetaceae</taxon>
        <taxon>Streptomyces</taxon>
        <taxon>Streptomyces violaceusniger group</taxon>
    </lineage>
</organism>
<keyword evidence="2" id="KW-1185">Reference proteome</keyword>
<evidence type="ECO:0000313" key="1">
    <source>
        <dbReference type="EMBL" id="GHJ34278.1"/>
    </source>
</evidence>
<comment type="caution">
    <text evidence="1">The sequence shown here is derived from an EMBL/GenBank/DDBJ whole genome shotgun (WGS) entry which is preliminary data.</text>
</comment>
<evidence type="ECO:0000313" key="2">
    <source>
        <dbReference type="Proteomes" id="UP001054854"/>
    </source>
</evidence>
<name>A0ABQ3UF93_STRHY</name>
<dbReference type="RefSeq" id="WP_236260096.1">
    <property type="nucleotide sequence ID" value="NZ_BNEK01000007.1"/>
</dbReference>
<dbReference type="EMBL" id="BNEK01000007">
    <property type="protein sequence ID" value="GHJ34278.1"/>
    <property type="molecule type" value="Genomic_DNA"/>
</dbReference>
<sequence>MTNTQPDITDKYAAQAGMSRYDFLEFEAFASKVDREGYSYAVENYGPEFESEALRRTADDSQALRALYRQHRPLVDAWWAEAGAAVACDLHNAHVDEARQRKEDARLWGISCTDGYVITCDTQEYRDHWAADMRETHREGWRMPAALLSRTVPGGEWTEDSRF</sequence>
<gene>
    <name evidence="1" type="ORF">TPA0910_87110</name>
</gene>
<protein>
    <submittedName>
        <fullName evidence="1">Uncharacterized protein</fullName>
    </submittedName>
</protein>
<reference evidence="1" key="1">
    <citation type="submission" date="2024-05" db="EMBL/GenBank/DDBJ databases">
        <title>Whole genome shotgun sequence of Streptomyces hygroscopicus NBRC 113678.</title>
        <authorList>
            <person name="Komaki H."/>
            <person name="Tamura T."/>
        </authorList>
    </citation>
    <scope>NUCLEOTIDE SEQUENCE</scope>
    <source>
        <strain evidence="1">N11-34</strain>
    </source>
</reference>
<proteinExistence type="predicted"/>